<keyword evidence="5 9" id="KW-1133">Transmembrane helix</keyword>
<dbReference type="InterPro" id="IPR027789">
    <property type="entry name" value="Syndecan/Neurexin_dom"/>
</dbReference>
<dbReference type="Ensembl" id="ENSEBUT00000025384.1">
    <property type="protein sequence ID" value="ENSEBUP00000024808.1"/>
    <property type="gene ID" value="ENSEBUG00000015324.1"/>
</dbReference>
<comment type="subcellular location">
    <subcellularLocation>
        <location evidence="1">Membrane</location>
        <topology evidence="1">Single-pass type I membrane protein</topology>
    </subcellularLocation>
</comment>
<proteinExistence type="inferred from homology"/>
<dbReference type="Pfam" id="PF01034">
    <property type="entry name" value="Syndecan"/>
    <property type="match status" value="1"/>
</dbReference>
<evidence type="ECO:0000256" key="1">
    <source>
        <dbReference type="ARBA" id="ARBA00004479"/>
    </source>
</evidence>
<dbReference type="AlphaFoldDB" id="A0A8C4R447"/>
<dbReference type="Proteomes" id="UP000694388">
    <property type="component" value="Unplaced"/>
</dbReference>
<dbReference type="InterPro" id="IPR001050">
    <property type="entry name" value="Syndecan"/>
</dbReference>
<organism evidence="11 12">
    <name type="scientific">Eptatretus burgeri</name>
    <name type="common">Inshore hagfish</name>
    <dbReference type="NCBI Taxonomy" id="7764"/>
    <lineage>
        <taxon>Eukaryota</taxon>
        <taxon>Metazoa</taxon>
        <taxon>Chordata</taxon>
        <taxon>Craniata</taxon>
        <taxon>Vertebrata</taxon>
        <taxon>Cyclostomata</taxon>
        <taxon>Myxini</taxon>
        <taxon>Myxiniformes</taxon>
        <taxon>Myxinidae</taxon>
        <taxon>Eptatretinae</taxon>
        <taxon>Eptatretus</taxon>
    </lineage>
</organism>
<evidence type="ECO:0000256" key="9">
    <source>
        <dbReference type="SAM" id="Phobius"/>
    </source>
</evidence>
<comment type="similarity">
    <text evidence="2">Belongs to the syndecan proteoglycan family.</text>
</comment>
<protein>
    <recommendedName>
        <fullName evidence="10">Syndecan/Neurexin domain-containing protein</fullName>
    </recommendedName>
</protein>
<sequence length="147" mass="16499">MKWWRSTVQERVIRRIQSLVIPLSMVEYIIKKWKMNRTTQTRPRPSKLSSWASRKLVQDVTANPTMTESSARPCVQDGGQCSSINNIPFLHKPAVIIGGVVGILLAVLLIVLLVHRLKKKDAGSYALDQNKAFNGGYQKAPAQEIFA</sequence>
<keyword evidence="6 9" id="KW-0472">Membrane</keyword>
<reference evidence="11" key="1">
    <citation type="submission" date="2025-08" db="UniProtKB">
        <authorList>
            <consortium name="Ensembl"/>
        </authorList>
    </citation>
    <scope>IDENTIFICATION</scope>
</reference>
<evidence type="ECO:0000313" key="11">
    <source>
        <dbReference type="Ensembl" id="ENSEBUP00000024808.1"/>
    </source>
</evidence>
<dbReference type="PANTHER" id="PTHR10915">
    <property type="entry name" value="SYNDECAN"/>
    <property type="match status" value="1"/>
</dbReference>
<evidence type="ECO:0000256" key="8">
    <source>
        <dbReference type="ARBA" id="ARBA00023207"/>
    </source>
</evidence>
<evidence type="ECO:0000313" key="12">
    <source>
        <dbReference type="Proteomes" id="UP000694388"/>
    </source>
</evidence>
<evidence type="ECO:0000256" key="2">
    <source>
        <dbReference type="ARBA" id="ARBA00005343"/>
    </source>
</evidence>
<accession>A0A8C4R447</accession>
<evidence type="ECO:0000256" key="7">
    <source>
        <dbReference type="ARBA" id="ARBA00023180"/>
    </source>
</evidence>
<evidence type="ECO:0000256" key="3">
    <source>
        <dbReference type="ARBA" id="ARBA00022692"/>
    </source>
</evidence>
<evidence type="ECO:0000256" key="6">
    <source>
        <dbReference type="ARBA" id="ARBA00023136"/>
    </source>
</evidence>
<dbReference type="GO" id="GO:0016020">
    <property type="term" value="C:membrane"/>
    <property type="evidence" value="ECO:0007669"/>
    <property type="project" value="UniProtKB-SubCell"/>
</dbReference>
<keyword evidence="4" id="KW-0654">Proteoglycan</keyword>
<dbReference type="GO" id="GO:0016477">
    <property type="term" value="P:cell migration"/>
    <property type="evidence" value="ECO:0007669"/>
    <property type="project" value="TreeGrafter"/>
</dbReference>
<keyword evidence="12" id="KW-1185">Reference proteome</keyword>
<evidence type="ECO:0000256" key="4">
    <source>
        <dbReference type="ARBA" id="ARBA00022974"/>
    </source>
</evidence>
<keyword evidence="3 9" id="KW-0812">Transmembrane</keyword>
<name>A0A8C4R447_EPTBU</name>
<keyword evidence="7" id="KW-0325">Glycoprotein</keyword>
<evidence type="ECO:0000256" key="5">
    <source>
        <dbReference type="ARBA" id="ARBA00022989"/>
    </source>
</evidence>
<feature type="transmembrane region" description="Helical" evidence="9">
    <location>
        <begin position="94"/>
        <end position="114"/>
    </location>
</feature>
<dbReference type="PANTHER" id="PTHR10915:SF1">
    <property type="entry name" value="SYNDECAN"/>
    <property type="match status" value="1"/>
</dbReference>
<evidence type="ECO:0000259" key="10">
    <source>
        <dbReference type="Pfam" id="PF01034"/>
    </source>
</evidence>
<reference evidence="11" key="2">
    <citation type="submission" date="2025-09" db="UniProtKB">
        <authorList>
            <consortium name="Ensembl"/>
        </authorList>
    </citation>
    <scope>IDENTIFICATION</scope>
</reference>
<keyword evidence="8" id="KW-0357">Heparan sulfate</keyword>
<feature type="domain" description="Syndecan/Neurexin" evidence="10">
    <location>
        <begin position="94"/>
        <end position="144"/>
    </location>
</feature>
<dbReference type="GO" id="GO:0009986">
    <property type="term" value="C:cell surface"/>
    <property type="evidence" value="ECO:0007669"/>
    <property type="project" value="TreeGrafter"/>
</dbReference>